<evidence type="ECO:0000313" key="1">
    <source>
        <dbReference type="EMBL" id="KAF7256688.1"/>
    </source>
</evidence>
<feature type="non-terminal residue" evidence="1">
    <location>
        <position position="82"/>
    </location>
</feature>
<protein>
    <submittedName>
        <fullName evidence="1">Uncharacterized protein</fullName>
    </submittedName>
</protein>
<reference evidence="1" key="1">
    <citation type="submission" date="2019-07" db="EMBL/GenBank/DDBJ databases">
        <title>Annotation for the trematode Paragonimus miyazaki's.</title>
        <authorList>
            <person name="Choi Y.-J."/>
        </authorList>
    </citation>
    <scope>NUCLEOTIDE SEQUENCE</scope>
    <source>
        <strain evidence="1">Japan</strain>
    </source>
</reference>
<evidence type="ECO:0000313" key="2">
    <source>
        <dbReference type="Proteomes" id="UP000822476"/>
    </source>
</evidence>
<sequence length="82" mass="9662">LSVTGPITDDFCDKITRNTTHVINACCLEKQSTRKHFDKIIGEYRILLKKSIEHNRWQYYRSCMNAINEKNAGCSYNTYWVI</sequence>
<name>A0A8S9YY38_9TREM</name>
<accession>A0A8S9YY38</accession>
<proteinExistence type="predicted"/>
<gene>
    <name evidence="1" type="ORF">EG68_06305</name>
</gene>
<organism evidence="1 2">
    <name type="scientific">Paragonimus skrjabini miyazakii</name>
    <dbReference type="NCBI Taxonomy" id="59628"/>
    <lineage>
        <taxon>Eukaryota</taxon>
        <taxon>Metazoa</taxon>
        <taxon>Spiralia</taxon>
        <taxon>Lophotrochozoa</taxon>
        <taxon>Platyhelminthes</taxon>
        <taxon>Trematoda</taxon>
        <taxon>Digenea</taxon>
        <taxon>Plagiorchiida</taxon>
        <taxon>Troglotremata</taxon>
        <taxon>Troglotrematidae</taxon>
        <taxon>Paragonimus</taxon>
    </lineage>
</organism>
<comment type="caution">
    <text evidence="1">The sequence shown here is derived from an EMBL/GenBank/DDBJ whole genome shotgun (WGS) entry which is preliminary data.</text>
</comment>
<dbReference type="EMBL" id="JTDE01002922">
    <property type="protein sequence ID" value="KAF7256688.1"/>
    <property type="molecule type" value="Genomic_DNA"/>
</dbReference>
<dbReference type="Proteomes" id="UP000822476">
    <property type="component" value="Unassembled WGS sequence"/>
</dbReference>
<dbReference type="AlphaFoldDB" id="A0A8S9YY38"/>
<keyword evidence="2" id="KW-1185">Reference proteome</keyword>
<dbReference type="OrthoDB" id="6307253at2759"/>